<feature type="binding site" evidence="4">
    <location>
        <position position="321"/>
    </location>
    <ligand>
        <name>S-adenosyl-L-methionine</name>
        <dbReference type="ChEBI" id="CHEBI:59789"/>
    </ligand>
</feature>
<dbReference type="PANTHER" id="PTHR11061:SF30">
    <property type="entry name" value="TRNA (URACIL(54)-C(5))-METHYLTRANSFERASE"/>
    <property type="match status" value="1"/>
</dbReference>
<sequence>MTDLEITRMAHGGEGIAELDGRVVFVRGAYPGDTVTVTITQDKKRFARAEVTDVVTAGPLRVAQACPAAAAGAGCCDFGDLDPEAETGLKADILLSQLTRLGRVAQPPVPELHPLPPVRGWRTRVRLGVDKQGRAGFRAQGSHDIISVPCTQVVPGLIDDLLDRTYTPGAEIVAVLDTTGQRHVVETRRAPRGRRVEKVQQVLEGTGTVTEEADGHTFRFPATAFWQAHVAAPDAYTALVREWLADLPAGEGAGWDLYGGVGLFVPALAAAVGGVIHSVDYSPAAGKLRQESLADYRLETHNKLVEKAIGTLPAPRVVVLDPPRTGAGAEVVAGIAAQNPERVIHVGCDPATFSRDVAAWGEAGYRLTRLAVLNAFPGTHHFEVMAELSR</sequence>
<evidence type="ECO:0000256" key="2">
    <source>
        <dbReference type="ARBA" id="ARBA00022679"/>
    </source>
</evidence>
<feature type="binding site" evidence="4">
    <location>
        <position position="280"/>
    </location>
    <ligand>
        <name>S-adenosyl-L-methionine</name>
        <dbReference type="ChEBI" id="CHEBI:59789"/>
    </ligand>
</feature>
<feature type="binding site" evidence="4">
    <location>
        <position position="227"/>
    </location>
    <ligand>
        <name>S-adenosyl-L-methionine</name>
        <dbReference type="ChEBI" id="CHEBI:59789"/>
    </ligand>
</feature>
<evidence type="ECO:0000256" key="3">
    <source>
        <dbReference type="ARBA" id="ARBA00022691"/>
    </source>
</evidence>
<accession>A0ABW1Q8F7</accession>
<evidence type="ECO:0000313" key="8">
    <source>
        <dbReference type="Proteomes" id="UP001596244"/>
    </source>
</evidence>
<dbReference type="PANTHER" id="PTHR11061">
    <property type="entry name" value="RNA M5U METHYLTRANSFERASE"/>
    <property type="match status" value="1"/>
</dbReference>
<dbReference type="EMBL" id="JBHSQE010000001">
    <property type="protein sequence ID" value="MFC6145262.1"/>
    <property type="molecule type" value="Genomic_DNA"/>
</dbReference>
<keyword evidence="1 4" id="KW-0489">Methyltransferase</keyword>
<feature type="active site" evidence="5">
    <location>
        <position position="348"/>
    </location>
</feature>
<dbReference type="SUPFAM" id="SSF50249">
    <property type="entry name" value="Nucleic acid-binding proteins"/>
    <property type="match status" value="1"/>
</dbReference>
<evidence type="ECO:0000256" key="5">
    <source>
        <dbReference type="PROSITE-ProRule" id="PRU10015"/>
    </source>
</evidence>
<feature type="binding site" evidence="4">
    <location>
        <position position="258"/>
    </location>
    <ligand>
        <name>S-adenosyl-L-methionine</name>
        <dbReference type="ChEBI" id="CHEBI:59789"/>
    </ligand>
</feature>
<keyword evidence="3 4" id="KW-0949">S-adenosyl-L-methionine</keyword>
<dbReference type="Pfam" id="PF01938">
    <property type="entry name" value="TRAM"/>
    <property type="match status" value="1"/>
</dbReference>
<evidence type="ECO:0000256" key="4">
    <source>
        <dbReference type="PROSITE-ProRule" id="PRU01024"/>
    </source>
</evidence>
<dbReference type="InterPro" id="IPR029063">
    <property type="entry name" value="SAM-dependent_MTases_sf"/>
</dbReference>
<dbReference type="InterPro" id="IPR010280">
    <property type="entry name" value="U5_MeTrfase_fam"/>
</dbReference>
<dbReference type="Proteomes" id="UP001596244">
    <property type="component" value="Unassembled WGS sequence"/>
</dbReference>
<dbReference type="PROSITE" id="PS51687">
    <property type="entry name" value="SAM_MT_RNA_M5U"/>
    <property type="match status" value="1"/>
</dbReference>
<dbReference type="Gene3D" id="3.40.50.150">
    <property type="entry name" value="Vaccinia Virus protein VP39"/>
    <property type="match status" value="1"/>
</dbReference>
<proteinExistence type="inferred from homology"/>
<keyword evidence="8" id="KW-1185">Reference proteome</keyword>
<comment type="similarity">
    <text evidence="4">Belongs to the class I-like SAM-binding methyltransferase superfamily. RNA M5U methyltransferase family.</text>
</comment>
<dbReference type="PROSITE" id="PS50926">
    <property type="entry name" value="TRAM"/>
    <property type="match status" value="1"/>
</dbReference>
<dbReference type="Gene3D" id="2.40.50.140">
    <property type="entry name" value="Nucleic acid-binding proteins"/>
    <property type="match status" value="1"/>
</dbReference>
<dbReference type="SUPFAM" id="SSF53335">
    <property type="entry name" value="S-adenosyl-L-methionine-dependent methyltransferases"/>
    <property type="match status" value="1"/>
</dbReference>
<feature type="active site" description="Nucleophile" evidence="4">
    <location>
        <position position="348"/>
    </location>
</feature>
<protein>
    <submittedName>
        <fullName evidence="7">Class I SAM-dependent RNA methyltransferase</fullName>
        <ecNumber evidence="7">2.1.1.-</ecNumber>
    </submittedName>
</protein>
<keyword evidence="2 4" id="KW-0808">Transferase</keyword>
<dbReference type="PROSITE" id="PS01230">
    <property type="entry name" value="TRMA_1"/>
    <property type="match status" value="1"/>
</dbReference>
<evidence type="ECO:0000259" key="6">
    <source>
        <dbReference type="PROSITE" id="PS50926"/>
    </source>
</evidence>
<dbReference type="InterPro" id="IPR002792">
    <property type="entry name" value="TRAM_dom"/>
</dbReference>
<dbReference type="Pfam" id="PF05958">
    <property type="entry name" value="tRNA_U5-meth_tr"/>
    <property type="match status" value="1"/>
</dbReference>
<dbReference type="EC" id="2.1.1.-" evidence="7"/>
<dbReference type="InterPro" id="IPR030390">
    <property type="entry name" value="MeTrfase_TrmA_AS"/>
</dbReference>
<dbReference type="RefSeq" id="WP_376998726.1">
    <property type="nucleotide sequence ID" value="NZ_JBHSQE010000001.1"/>
</dbReference>
<dbReference type="GO" id="GO:0032259">
    <property type="term" value="P:methylation"/>
    <property type="evidence" value="ECO:0007669"/>
    <property type="project" value="UniProtKB-KW"/>
</dbReference>
<evidence type="ECO:0000313" key="7">
    <source>
        <dbReference type="EMBL" id="MFC6145262.1"/>
    </source>
</evidence>
<reference evidence="8" key="1">
    <citation type="journal article" date="2019" name="Int. J. Syst. Evol. Microbiol.">
        <title>The Global Catalogue of Microorganisms (GCM) 10K type strain sequencing project: providing services to taxonomists for standard genome sequencing and annotation.</title>
        <authorList>
            <consortium name="The Broad Institute Genomics Platform"/>
            <consortium name="The Broad Institute Genome Sequencing Center for Infectious Disease"/>
            <person name="Wu L."/>
            <person name="Ma J."/>
        </authorList>
    </citation>
    <scope>NUCLEOTIDE SEQUENCE [LARGE SCALE GENOMIC DNA]</scope>
    <source>
        <strain evidence="8">CCUG 51943</strain>
    </source>
</reference>
<gene>
    <name evidence="7" type="ORF">ACFPUZ_00375</name>
</gene>
<comment type="caution">
    <text evidence="7">The sequence shown here is derived from an EMBL/GenBank/DDBJ whole genome shotgun (WGS) entry which is preliminary data.</text>
</comment>
<dbReference type="GO" id="GO:0008168">
    <property type="term" value="F:methyltransferase activity"/>
    <property type="evidence" value="ECO:0007669"/>
    <property type="project" value="UniProtKB-KW"/>
</dbReference>
<feature type="domain" description="TRAM" evidence="6">
    <location>
        <begin position="1"/>
        <end position="53"/>
    </location>
</feature>
<evidence type="ECO:0000256" key="1">
    <source>
        <dbReference type="ARBA" id="ARBA00022603"/>
    </source>
</evidence>
<dbReference type="InterPro" id="IPR012340">
    <property type="entry name" value="NA-bd_OB-fold"/>
</dbReference>
<organism evidence="7 8">
    <name type="scientific">Corynebacterium nasicanis</name>
    <dbReference type="NCBI Taxonomy" id="1448267"/>
    <lineage>
        <taxon>Bacteria</taxon>
        <taxon>Bacillati</taxon>
        <taxon>Actinomycetota</taxon>
        <taxon>Actinomycetes</taxon>
        <taxon>Mycobacteriales</taxon>
        <taxon>Corynebacteriaceae</taxon>
        <taxon>Corynebacterium</taxon>
    </lineage>
</organism>
<name>A0ABW1Q8F7_9CORY</name>